<comment type="similarity">
    <text evidence="3 14">Belongs to the DNA polymerase type-X family.</text>
</comment>
<evidence type="ECO:0000313" key="19">
    <source>
        <dbReference type="Proteomes" id="UP000029965"/>
    </source>
</evidence>
<keyword evidence="6" id="KW-0780">Terminal addition</keyword>
<dbReference type="CDD" id="cd18443">
    <property type="entry name" value="BRCT_DNTT"/>
    <property type="match status" value="1"/>
</dbReference>
<dbReference type="InterPro" id="IPR027421">
    <property type="entry name" value="DNA_pol_lamdba_lyase_dom_sf"/>
</dbReference>
<keyword evidence="19" id="KW-1185">Reference proteome</keyword>
<protein>
    <recommendedName>
        <fullName evidence="5 14">DNA nucleotidylexotransferase</fullName>
        <ecNumber evidence="4 14">2.7.7.31</ecNumber>
    </recommendedName>
</protein>
<feature type="binding site" evidence="15">
    <location>
        <position position="385"/>
    </location>
    <ligand>
        <name>Mg(2+)</name>
        <dbReference type="ChEBI" id="CHEBI:18420"/>
    </ligand>
</feature>
<dbReference type="EMBL" id="AQIB01042769">
    <property type="status" value="NOT_ANNOTATED_CDS"/>
    <property type="molecule type" value="Genomic_DNA"/>
</dbReference>
<dbReference type="Gene3D" id="3.30.210.10">
    <property type="entry name" value="DNA polymerase, thumb domain"/>
    <property type="match status" value="1"/>
</dbReference>
<dbReference type="PROSITE" id="PS50172">
    <property type="entry name" value="BRCT"/>
    <property type="match status" value="1"/>
</dbReference>
<evidence type="ECO:0000256" key="8">
    <source>
        <dbReference type="ARBA" id="ARBA00022695"/>
    </source>
</evidence>
<keyword evidence="10 14" id="KW-0460">Magnesium</keyword>
<dbReference type="FunFam" id="3.40.50.10190:FF:000041">
    <property type="entry name" value="DNA nucleotidylexotransferase"/>
    <property type="match status" value="1"/>
</dbReference>
<dbReference type="InterPro" id="IPR002054">
    <property type="entry name" value="DNA-dir_DNA_pol_X"/>
</dbReference>
<dbReference type="Pfam" id="PF00533">
    <property type="entry name" value="BRCT"/>
    <property type="match status" value="1"/>
</dbReference>
<dbReference type="GeneTree" id="ENSGT00940000158584"/>
<dbReference type="GO" id="GO:0006304">
    <property type="term" value="P:DNA modification"/>
    <property type="evidence" value="ECO:0007669"/>
    <property type="project" value="UniProtKB-KW"/>
</dbReference>
<dbReference type="InterPro" id="IPR037160">
    <property type="entry name" value="DNA_Pol_thumb_sf"/>
</dbReference>
<evidence type="ECO:0000256" key="4">
    <source>
        <dbReference type="ARBA" id="ARBA00012435"/>
    </source>
</evidence>
<evidence type="ECO:0000256" key="1">
    <source>
        <dbReference type="ARBA" id="ARBA00001946"/>
    </source>
</evidence>
<dbReference type="FunFam" id="3.30.210.10:FF:000003">
    <property type="entry name" value="DNA nucleotidylexotransferase"/>
    <property type="match status" value="1"/>
</dbReference>
<accession>A0A0D9R168</accession>
<dbReference type="Gene3D" id="3.30.460.10">
    <property type="entry name" value="Beta Polymerase, domain 2"/>
    <property type="match status" value="1"/>
</dbReference>
<evidence type="ECO:0000256" key="5">
    <source>
        <dbReference type="ARBA" id="ARBA00015018"/>
    </source>
</evidence>
<dbReference type="AlphaFoldDB" id="A0A0D9R168"/>
<comment type="catalytic activity">
    <reaction evidence="12 14">
        <text>DNA(n) + a 2'-deoxyribonucleoside 5'-triphosphate = DNA(n+1) + diphosphate</text>
        <dbReference type="Rhea" id="RHEA:22508"/>
        <dbReference type="Rhea" id="RHEA-COMP:17339"/>
        <dbReference type="Rhea" id="RHEA-COMP:17340"/>
        <dbReference type="ChEBI" id="CHEBI:33019"/>
        <dbReference type="ChEBI" id="CHEBI:61560"/>
        <dbReference type="ChEBI" id="CHEBI:173112"/>
        <dbReference type="EC" id="2.7.7.31"/>
    </reaction>
</comment>
<evidence type="ECO:0000256" key="15">
    <source>
        <dbReference type="PIRSR" id="PIRSR000817-1"/>
    </source>
</evidence>
<dbReference type="InterPro" id="IPR001726">
    <property type="entry name" value="TdT/Mu"/>
</dbReference>
<dbReference type="EC" id="2.7.7.31" evidence="4 14"/>
<sequence>MDPPQTSHLSPRKKRPRQTGALMASSPQDIKFQDLVIFILEKKMGTTRRAFLMELARRKGFRVENELSDSVTHIVAENNSGSDVLEWLQVQKIQVSSQPELLDVSWLIECIGAGKPVEMTGKHQLVVRRDYSDNTNPGPPKTLPTAVQKISQYACQRRTTLNNCNQIFTDAFDILAENCEFRENEDSCVTFMRAASVLKSLPFTIISMKDTEGIPCLGSKVKCIIEEIIEDGESSEVKAVLNDERYQSFKLFTSVFGVGLKTSEKWFRMGFRTLSKVRSDESLKFTRMQRAEQRHPPRWQLVVLHPNVKPGCAADLVLTDSSGHWVLAVSLGFLYYEDLVSCVTRAEAEAVSVLVKEAVRAFLPDAFVTMTGGFRRGKKMGHDVDFLITSPGSTEDEEQQLLQKVMNLWEKKGLLLYYDLVESTFEKLRLPSRKVDALDHFQKCFLIFKLPLQRVDSGQSSWQEGKTWKAIRVDLVMCPYERRAFALLGWTGSRQFERDLRRYATHERKMILDNHALYDKTKRIFLKAESEEEIFAHLGLDYIEPWERNA</sequence>
<feature type="binding site" evidence="15">
    <location>
        <position position="383"/>
    </location>
    <ligand>
        <name>Mg(2+)</name>
        <dbReference type="ChEBI" id="CHEBI:18420"/>
    </ligand>
</feature>
<keyword evidence="7 14" id="KW-0808">Transferase</keyword>
<feature type="domain" description="BRCT" evidence="17">
    <location>
        <begin position="27"/>
        <end position="124"/>
    </location>
</feature>
<evidence type="ECO:0000313" key="18">
    <source>
        <dbReference type="Ensembl" id="ENSCSAP00000002357.1"/>
    </source>
</evidence>
<dbReference type="Gene3D" id="1.10.150.110">
    <property type="entry name" value="DNA polymerase beta, N-terminal domain-like"/>
    <property type="match status" value="1"/>
</dbReference>
<keyword evidence="9 14" id="KW-0479">Metal-binding</keyword>
<dbReference type="InterPro" id="IPR029398">
    <property type="entry name" value="PolB_thumb"/>
</dbReference>
<reference evidence="18" key="2">
    <citation type="submission" date="2025-08" db="UniProtKB">
        <authorList>
            <consortium name="Ensembl"/>
        </authorList>
    </citation>
    <scope>IDENTIFICATION</scope>
</reference>
<dbReference type="Proteomes" id="UP000029965">
    <property type="component" value="Chromosome 9"/>
</dbReference>
<comment type="function">
    <text evidence="14">Template-independent DNA polymerase which catalyzes the random addition of deoxynucleoside 5'-triphosphate to the 3'-end of a DNA initiator.</text>
</comment>
<dbReference type="SMART" id="SM00292">
    <property type="entry name" value="BRCT"/>
    <property type="match status" value="1"/>
</dbReference>
<dbReference type="SUPFAM" id="SSF52113">
    <property type="entry name" value="BRCT domain"/>
    <property type="match status" value="1"/>
</dbReference>
<gene>
    <name evidence="18" type="primary">DNTT</name>
</gene>
<dbReference type="InterPro" id="IPR027292">
    <property type="entry name" value="TdT"/>
</dbReference>
<dbReference type="GO" id="GO:0005829">
    <property type="term" value="C:cytosol"/>
    <property type="evidence" value="ECO:0007669"/>
    <property type="project" value="Ensembl"/>
</dbReference>
<dbReference type="InterPro" id="IPR001357">
    <property type="entry name" value="BRCT_dom"/>
</dbReference>
<evidence type="ECO:0000256" key="2">
    <source>
        <dbReference type="ARBA" id="ARBA00004123"/>
    </source>
</evidence>
<dbReference type="InterPro" id="IPR019843">
    <property type="entry name" value="DNA_pol-X_BS"/>
</dbReference>
<dbReference type="GO" id="GO:0005654">
    <property type="term" value="C:nucleoplasm"/>
    <property type="evidence" value="ECO:0007669"/>
    <property type="project" value="Ensembl"/>
</dbReference>
<dbReference type="FunFam" id="1.10.150.110:FF:000003">
    <property type="entry name" value="DNA polymerase mu"/>
    <property type="match status" value="1"/>
</dbReference>
<dbReference type="PROSITE" id="PS00522">
    <property type="entry name" value="DNA_POLYMERASE_X"/>
    <property type="match status" value="1"/>
</dbReference>
<evidence type="ECO:0000256" key="11">
    <source>
        <dbReference type="ARBA" id="ARBA00023242"/>
    </source>
</evidence>
<evidence type="ECO:0000259" key="17">
    <source>
        <dbReference type="PROSITE" id="PS50172"/>
    </source>
</evidence>
<dbReference type="SMART" id="SM00483">
    <property type="entry name" value="POLXc"/>
    <property type="match status" value="1"/>
</dbReference>
<feature type="binding site" evidence="15">
    <location>
        <position position="474"/>
    </location>
    <ligand>
        <name>Mg(2+)</name>
        <dbReference type="ChEBI" id="CHEBI:18420"/>
    </ligand>
</feature>
<evidence type="ECO:0000256" key="14">
    <source>
        <dbReference type="PIRNR" id="PIRNR000817"/>
    </source>
</evidence>
<dbReference type="InterPro" id="IPR043519">
    <property type="entry name" value="NT_sf"/>
</dbReference>
<organism evidence="18 19">
    <name type="scientific">Chlorocebus sabaeus</name>
    <name type="common">Green monkey</name>
    <name type="synonym">Simia sabaea</name>
    <dbReference type="NCBI Taxonomy" id="60711"/>
    <lineage>
        <taxon>Eukaryota</taxon>
        <taxon>Metazoa</taxon>
        <taxon>Chordata</taxon>
        <taxon>Craniata</taxon>
        <taxon>Vertebrata</taxon>
        <taxon>Euteleostomi</taxon>
        <taxon>Mammalia</taxon>
        <taxon>Eutheria</taxon>
        <taxon>Euarchontoglires</taxon>
        <taxon>Primates</taxon>
        <taxon>Haplorrhini</taxon>
        <taxon>Catarrhini</taxon>
        <taxon>Cercopithecidae</taxon>
        <taxon>Cercopithecinae</taxon>
        <taxon>Chlorocebus</taxon>
    </lineage>
</organism>
<dbReference type="Pfam" id="PF10391">
    <property type="entry name" value="DNA_pol_lambd_f"/>
    <property type="match status" value="1"/>
</dbReference>
<dbReference type="GO" id="GO:0046872">
    <property type="term" value="F:metal ion binding"/>
    <property type="evidence" value="ECO:0007669"/>
    <property type="project" value="UniProtKB-UniRule"/>
</dbReference>
<evidence type="ECO:0000256" key="10">
    <source>
        <dbReference type="ARBA" id="ARBA00022842"/>
    </source>
</evidence>
<dbReference type="EMBL" id="AQIB01042768">
    <property type="status" value="NOT_ANNOTATED_CDS"/>
    <property type="molecule type" value="Genomic_DNA"/>
</dbReference>
<dbReference type="SUPFAM" id="SSF47802">
    <property type="entry name" value="DNA polymerase beta, N-terminal domain-like"/>
    <property type="match status" value="1"/>
</dbReference>
<comment type="subunit">
    <text evidence="13">Interacts with PRP19 and DNTTIP1. Forms a ternary complex with DNTTIP2 and core histone. Released from this complex by PCNA. Interacts with TRERF1.</text>
</comment>
<dbReference type="eggNOG" id="KOG2534">
    <property type="taxonomic scope" value="Eukaryota"/>
</dbReference>
<comment type="subcellular location">
    <subcellularLocation>
        <location evidence="2 14">Nucleus</location>
    </subcellularLocation>
</comment>
<evidence type="ECO:0000256" key="3">
    <source>
        <dbReference type="ARBA" id="ARBA00008323"/>
    </source>
</evidence>
<dbReference type="PIRSF" id="PIRSF000817">
    <property type="entry name" value="DNA_NT"/>
    <property type="match status" value="1"/>
</dbReference>
<dbReference type="PIRSF" id="PIRSF501175">
    <property type="entry name" value="TDT"/>
    <property type="match status" value="1"/>
</dbReference>
<dbReference type="GO" id="GO:0003887">
    <property type="term" value="F:DNA-directed DNA polymerase activity"/>
    <property type="evidence" value="ECO:0007669"/>
    <property type="project" value="UniProtKB-UniRule"/>
</dbReference>
<dbReference type="CDD" id="cd00141">
    <property type="entry name" value="NT_POLXc"/>
    <property type="match status" value="1"/>
</dbReference>
<dbReference type="Pfam" id="PF14791">
    <property type="entry name" value="DNA_pol_B_thumb"/>
    <property type="match status" value="1"/>
</dbReference>
<evidence type="ECO:0000256" key="9">
    <source>
        <dbReference type="ARBA" id="ARBA00022723"/>
    </source>
</evidence>
<reference evidence="18" key="3">
    <citation type="submission" date="2025-09" db="UniProtKB">
        <authorList>
            <consortium name="Ensembl"/>
        </authorList>
    </citation>
    <scope>IDENTIFICATION</scope>
</reference>
<dbReference type="InterPro" id="IPR002934">
    <property type="entry name" value="Polymerase_NTP_transf_dom"/>
</dbReference>
<evidence type="ECO:0000256" key="12">
    <source>
        <dbReference type="ARBA" id="ARBA00048976"/>
    </source>
</evidence>
<name>A0A0D9R168_CHLSB</name>
<dbReference type="GO" id="GO:0003912">
    <property type="term" value="F:DNA nucleotidylexotransferase activity"/>
    <property type="evidence" value="ECO:0007669"/>
    <property type="project" value="UniProtKB-KW"/>
</dbReference>
<dbReference type="Ensembl" id="ENSCSAT00000004094.1">
    <property type="protein sequence ID" value="ENSCSAP00000002357.1"/>
    <property type="gene ID" value="ENSCSAG00000006057.1"/>
</dbReference>
<feature type="region of interest" description="Disordered" evidence="16">
    <location>
        <begin position="1"/>
        <end position="25"/>
    </location>
</feature>
<dbReference type="Gene3D" id="3.40.50.10190">
    <property type="entry name" value="BRCT domain"/>
    <property type="match status" value="1"/>
</dbReference>
<dbReference type="InterPro" id="IPR036420">
    <property type="entry name" value="BRCT_dom_sf"/>
</dbReference>
<dbReference type="SUPFAM" id="SSF81585">
    <property type="entry name" value="PsbU/PolX domain-like"/>
    <property type="match status" value="1"/>
</dbReference>
<comment type="cofactor">
    <cofactor evidence="1 14 15">
        <name>Mg(2+)</name>
        <dbReference type="ChEBI" id="CHEBI:18420"/>
    </cofactor>
</comment>
<evidence type="ECO:0000256" key="6">
    <source>
        <dbReference type="ARBA" id="ARBA00022639"/>
    </source>
</evidence>
<dbReference type="InterPro" id="IPR018944">
    <property type="entry name" value="DNA_pol_lambd_fingers_domain"/>
</dbReference>
<dbReference type="GO" id="GO:0003677">
    <property type="term" value="F:DNA binding"/>
    <property type="evidence" value="ECO:0007669"/>
    <property type="project" value="UniProtKB-UniRule"/>
</dbReference>
<dbReference type="InterPro" id="IPR022312">
    <property type="entry name" value="DNA_pol_X"/>
</dbReference>
<dbReference type="FunFam" id="3.30.460.10:FF:000028">
    <property type="entry name" value="DNA nucleotidylexotransferase"/>
    <property type="match status" value="1"/>
</dbReference>
<dbReference type="SUPFAM" id="SSF81301">
    <property type="entry name" value="Nucleotidyltransferase"/>
    <property type="match status" value="1"/>
</dbReference>
<dbReference type="PANTHER" id="PTHR11276:SF21">
    <property type="entry name" value="DNA NUCLEOTIDYLEXOTRANSFERASE"/>
    <property type="match status" value="1"/>
</dbReference>
<reference evidence="18 19" key="1">
    <citation type="submission" date="2014-03" db="EMBL/GenBank/DDBJ databases">
        <authorList>
            <person name="Warren W."/>
            <person name="Wilson R.K."/>
        </authorList>
    </citation>
    <scope>NUCLEOTIDE SEQUENCE</scope>
</reference>
<evidence type="ECO:0000256" key="13">
    <source>
        <dbReference type="ARBA" id="ARBA00063935"/>
    </source>
</evidence>
<evidence type="ECO:0000256" key="16">
    <source>
        <dbReference type="SAM" id="MobiDB-lite"/>
    </source>
</evidence>
<dbReference type="Pfam" id="PF01909">
    <property type="entry name" value="NTP_transf_2"/>
    <property type="match status" value="1"/>
</dbReference>
<dbReference type="Bgee" id="ENSCSAG00000006057">
    <property type="expression patterns" value="Expressed in pituitary gland"/>
</dbReference>
<dbReference type="Gene3D" id="1.10.150.20">
    <property type="entry name" value="5' to 3' exonuclease, C-terminal subdomain"/>
    <property type="match status" value="1"/>
</dbReference>
<keyword evidence="8 14" id="KW-0548">Nucleotidyltransferase</keyword>
<dbReference type="PANTHER" id="PTHR11276">
    <property type="entry name" value="DNA POLYMERASE TYPE-X FAMILY MEMBER"/>
    <property type="match status" value="1"/>
</dbReference>
<dbReference type="STRING" id="60711.ENSCSAP00000002357"/>
<proteinExistence type="inferred from homology"/>
<evidence type="ECO:0000256" key="7">
    <source>
        <dbReference type="ARBA" id="ARBA00022679"/>
    </source>
</evidence>
<keyword evidence="11 14" id="KW-0539">Nucleus</keyword>
<dbReference type="PRINTS" id="PR00869">
    <property type="entry name" value="DNAPOLX"/>
</dbReference>
<dbReference type="GO" id="GO:0006303">
    <property type="term" value="P:double-strand break repair via nonhomologous end joining"/>
    <property type="evidence" value="ECO:0007669"/>
    <property type="project" value="TreeGrafter"/>
</dbReference>
<dbReference type="PRINTS" id="PR00871">
    <property type="entry name" value="DNAPOLXTDT"/>
</dbReference>
<dbReference type="OMA" id="PKVINLW"/>